<protein>
    <submittedName>
        <fullName evidence="2">Uncharacterized protein</fullName>
    </submittedName>
</protein>
<feature type="compositionally biased region" description="Polar residues" evidence="1">
    <location>
        <begin position="23"/>
        <end position="32"/>
    </location>
</feature>
<evidence type="ECO:0000256" key="1">
    <source>
        <dbReference type="SAM" id="MobiDB-lite"/>
    </source>
</evidence>
<name>N6UVQ8_DENPD</name>
<gene>
    <name evidence="2" type="ORF">YQE_00659</name>
</gene>
<proteinExistence type="predicted"/>
<dbReference type="OrthoDB" id="6159439at2759"/>
<dbReference type="AlphaFoldDB" id="N6UVQ8"/>
<accession>N6UVQ8</accession>
<dbReference type="EMBL" id="KB737660">
    <property type="protein sequence ID" value="ENN82977.1"/>
    <property type="molecule type" value="Genomic_DNA"/>
</dbReference>
<reference evidence="2" key="1">
    <citation type="journal article" date="2013" name="Genome Biol.">
        <title>Draft genome of the mountain pine beetle, Dendroctonus ponderosae Hopkins, a major forest pest.</title>
        <authorList>
            <person name="Keeling C.I."/>
            <person name="Yuen M.M."/>
            <person name="Liao N.Y."/>
            <person name="Docking T.R."/>
            <person name="Chan S.K."/>
            <person name="Taylor G.A."/>
            <person name="Palmquist D.L."/>
            <person name="Jackman S.D."/>
            <person name="Nguyen A."/>
            <person name="Li M."/>
            <person name="Henderson H."/>
            <person name="Janes J.K."/>
            <person name="Zhao Y."/>
            <person name="Pandoh P."/>
            <person name="Moore R."/>
            <person name="Sperling F.A."/>
            <person name="Huber D.P."/>
            <person name="Birol I."/>
            <person name="Jones S.J."/>
            <person name="Bohlmann J."/>
        </authorList>
    </citation>
    <scope>NUCLEOTIDE SEQUENCE</scope>
</reference>
<sequence>QGLLEDHHQHLAASASADKSNRKCNTSGSSAEDFSALYGGLPHSHDHHGNHTPAHTPPAPSRTIADHTGKIIYTQKKSIPKSGECGGQTVY</sequence>
<feature type="region of interest" description="Disordered" evidence="1">
    <location>
        <begin position="1"/>
        <end position="64"/>
    </location>
</feature>
<evidence type="ECO:0000313" key="2">
    <source>
        <dbReference type="EMBL" id="ENN82977.1"/>
    </source>
</evidence>
<dbReference type="HOGENOM" id="CLU_2504205_0_0_1"/>
<feature type="non-terminal residue" evidence="2">
    <location>
        <position position="1"/>
    </location>
</feature>
<organism evidence="2">
    <name type="scientific">Dendroctonus ponderosae</name>
    <name type="common">Mountain pine beetle</name>
    <dbReference type="NCBI Taxonomy" id="77166"/>
    <lineage>
        <taxon>Eukaryota</taxon>
        <taxon>Metazoa</taxon>
        <taxon>Ecdysozoa</taxon>
        <taxon>Arthropoda</taxon>
        <taxon>Hexapoda</taxon>
        <taxon>Insecta</taxon>
        <taxon>Pterygota</taxon>
        <taxon>Neoptera</taxon>
        <taxon>Endopterygota</taxon>
        <taxon>Coleoptera</taxon>
        <taxon>Polyphaga</taxon>
        <taxon>Cucujiformia</taxon>
        <taxon>Curculionidae</taxon>
        <taxon>Scolytinae</taxon>
        <taxon>Dendroctonus</taxon>
    </lineage>
</organism>